<sequence>MRPFRVCDEDGLLRAVSVPVISERRNSSAAFGLKFPTAFGSFMKTSGLDTASVQVPQDAQVLEGPTSVNLQASALERGGRFMPSRKCKGPTTAENGKGRDMLLLLRKAKESSQMRMCLPDPHMRLTCSDQWVGAGFCKSQKCNRLLEMKLY</sequence>
<name>A0ABP0WBV4_9BRYO</name>
<proteinExistence type="predicted"/>
<dbReference type="EMBL" id="OZ020111">
    <property type="protein sequence ID" value="CAK9264333.1"/>
    <property type="molecule type" value="Genomic_DNA"/>
</dbReference>
<accession>A0ABP0WBV4</accession>
<protein>
    <submittedName>
        <fullName evidence="1">Uncharacterized protein</fullName>
    </submittedName>
</protein>
<organism evidence="1 2">
    <name type="scientific">Sphagnum jensenii</name>
    <dbReference type="NCBI Taxonomy" id="128206"/>
    <lineage>
        <taxon>Eukaryota</taxon>
        <taxon>Viridiplantae</taxon>
        <taxon>Streptophyta</taxon>
        <taxon>Embryophyta</taxon>
        <taxon>Bryophyta</taxon>
        <taxon>Sphagnophytina</taxon>
        <taxon>Sphagnopsida</taxon>
        <taxon>Sphagnales</taxon>
        <taxon>Sphagnaceae</taxon>
        <taxon>Sphagnum</taxon>
    </lineage>
</organism>
<reference evidence="1" key="1">
    <citation type="submission" date="2024-02" db="EMBL/GenBank/DDBJ databases">
        <authorList>
            <consortium name="ELIXIR-Norway"/>
            <consortium name="Elixir Norway"/>
        </authorList>
    </citation>
    <scope>NUCLEOTIDE SEQUENCE</scope>
</reference>
<evidence type="ECO:0000313" key="1">
    <source>
        <dbReference type="EMBL" id="CAK9264333.1"/>
    </source>
</evidence>
<dbReference type="Proteomes" id="UP001497444">
    <property type="component" value="Chromosome 16"/>
</dbReference>
<keyword evidence="2" id="KW-1185">Reference proteome</keyword>
<evidence type="ECO:0000313" key="2">
    <source>
        <dbReference type="Proteomes" id="UP001497444"/>
    </source>
</evidence>
<gene>
    <name evidence="1" type="ORF">CSSPJE1EN1_LOCUS9811</name>
</gene>